<sequence length="295" mass="33007">MLNRPVPSTSMLLAFDMAARTGSFTAAARELRRTQGAVSKQILALEAQLGVALFDRRHNTVVLTEAGLSYARDVRAALDLIQTASMRVMANLRALTLAVLPTFGARWLMPRLPRFMKEHPGITVHMVTRVSPFDFRFENIDAAIHYGKPDWPNADCIYLMGEQVIPVCSPAFRAERVLRKPADLAGTMLLHIESRPHAWLDWFRAQGVEMPQCAGMYFEQFTTAAQAAAVGLGTALIPAFLLQDELERGELVRLFDMPYRSPLGYYLVQPDGRPAHGPLEAFKDWLLREVGKREG</sequence>
<keyword evidence="4" id="KW-0804">Transcription</keyword>
<comment type="caution">
    <text evidence="6">The sequence shown here is derived from an EMBL/GenBank/DDBJ whole genome shotgun (WGS) entry which is preliminary data.</text>
</comment>
<dbReference type="Pfam" id="PF03466">
    <property type="entry name" value="LysR_substrate"/>
    <property type="match status" value="1"/>
</dbReference>
<dbReference type="EMBL" id="VGIY01000485">
    <property type="protein sequence ID" value="MBM3318783.1"/>
    <property type="molecule type" value="Genomic_DNA"/>
</dbReference>
<dbReference type="SUPFAM" id="SSF53850">
    <property type="entry name" value="Periplasmic binding protein-like II"/>
    <property type="match status" value="1"/>
</dbReference>
<dbReference type="InterPro" id="IPR005119">
    <property type="entry name" value="LysR_subst-bd"/>
</dbReference>
<feature type="domain" description="HTH lysR-type" evidence="5">
    <location>
        <begin position="12"/>
        <end position="64"/>
    </location>
</feature>
<evidence type="ECO:0000313" key="6">
    <source>
        <dbReference type="EMBL" id="MBM3318783.1"/>
    </source>
</evidence>
<evidence type="ECO:0000256" key="4">
    <source>
        <dbReference type="ARBA" id="ARBA00023163"/>
    </source>
</evidence>
<comment type="similarity">
    <text evidence="1">Belongs to the LysR transcriptional regulatory family.</text>
</comment>
<proteinExistence type="inferred from homology"/>
<organism evidence="6 7">
    <name type="scientific">Eiseniibacteriota bacterium</name>
    <dbReference type="NCBI Taxonomy" id="2212470"/>
    <lineage>
        <taxon>Bacteria</taxon>
        <taxon>Candidatus Eiseniibacteriota</taxon>
    </lineage>
</organism>
<dbReference type="FunFam" id="3.40.190.10:FF:000017">
    <property type="entry name" value="Glycine cleavage system transcriptional activator"/>
    <property type="match status" value="1"/>
</dbReference>
<dbReference type="PRINTS" id="PR00039">
    <property type="entry name" value="HTHLYSR"/>
</dbReference>
<evidence type="ECO:0000256" key="3">
    <source>
        <dbReference type="ARBA" id="ARBA00023125"/>
    </source>
</evidence>
<dbReference type="PANTHER" id="PTHR30537:SF26">
    <property type="entry name" value="GLYCINE CLEAVAGE SYSTEM TRANSCRIPTIONAL ACTIVATOR"/>
    <property type="match status" value="1"/>
</dbReference>
<dbReference type="AlphaFoldDB" id="A0A938BPX1"/>
<dbReference type="PANTHER" id="PTHR30537">
    <property type="entry name" value="HTH-TYPE TRANSCRIPTIONAL REGULATOR"/>
    <property type="match status" value="1"/>
</dbReference>
<dbReference type="PROSITE" id="PS50931">
    <property type="entry name" value="HTH_LYSR"/>
    <property type="match status" value="1"/>
</dbReference>
<dbReference type="InterPro" id="IPR036390">
    <property type="entry name" value="WH_DNA-bd_sf"/>
</dbReference>
<evidence type="ECO:0000313" key="7">
    <source>
        <dbReference type="Proteomes" id="UP000748308"/>
    </source>
</evidence>
<evidence type="ECO:0000259" key="5">
    <source>
        <dbReference type="PROSITE" id="PS50931"/>
    </source>
</evidence>
<dbReference type="Proteomes" id="UP000748308">
    <property type="component" value="Unassembled WGS sequence"/>
</dbReference>
<keyword evidence="3" id="KW-0238">DNA-binding</keyword>
<dbReference type="GO" id="GO:0006351">
    <property type="term" value="P:DNA-templated transcription"/>
    <property type="evidence" value="ECO:0007669"/>
    <property type="project" value="TreeGrafter"/>
</dbReference>
<dbReference type="InterPro" id="IPR058163">
    <property type="entry name" value="LysR-type_TF_proteobact-type"/>
</dbReference>
<evidence type="ECO:0000256" key="2">
    <source>
        <dbReference type="ARBA" id="ARBA00023015"/>
    </source>
</evidence>
<keyword evidence="2" id="KW-0805">Transcription regulation</keyword>
<protein>
    <submittedName>
        <fullName evidence="6">LysR family transcriptional regulator</fullName>
    </submittedName>
</protein>
<evidence type="ECO:0000256" key="1">
    <source>
        <dbReference type="ARBA" id="ARBA00009437"/>
    </source>
</evidence>
<dbReference type="SUPFAM" id="SSF46785">
    <property type="entry name" value="Winged helix' DNA-binding domain"/>
    <property type="match status" value="1"/>
</dbReference>
<reference evidence="6" key="1">
    <citation type="submission" date="2019-03" db="EMBL/GenBank/DDBJ databases">
        <title>Lake Tanganyika Metagenome-Assembled Genomes (MAGs).</title>
        <authorList>
            <person name="Tran P."/>
        </authorList>
    </citation>
    <scope>NUCLEOTIDE SEQUENCE</scope>
    <source>
        <strain evidence="6">M_DeepCast_400m_m2_100</strain>
    </source>
</reference>
<dbReference type="Pfam" id="PF00126">
    <property type="entry name" value="HTH_1"/>
    <property type="match status" value="1"/>
</dbReference>
<dbReference type="Gene3D" id="3.40.190.10">
    <property type="entry name" value="Periplasmic binding protein-like II"/>
    <property type="match status" value="2"/>
</dbReference>
<name>A0A938BPX1_UNCEI</name>
<dbReference type="InterPro" id="IPR000847">
    <property type="entry name" value="LysR_HTH_N"/>
</dbReference>
<dbReference type="Gene3D" id="1.10.10.10">
    <property type="entry name" value="Winged helix-like DNA-binding domain superfamily/Winged helix DNA-binding domain"/>
    <property type="match status" value="1"/>
</dbReference>
<gene>
    <name evidence="6" type="ORF">FJY75_13115</name>
</gene>
<dbReference type="GO" id="GO:0043565">
    <property type="term" value="F:sequence-specific DNA binding"/>
    <property type="evidence" value="ECO:0007669"/>
    <property type="project" value="TreeGrafter"/>
</dbReference>
<accession>A0A938BPX1</accession>
<dbReference type="GO" id="GO:0003700">
    <property type="term" value="F:DNA-binding transcription factor activity"/>
    <property type="evidence" value="ECO:0007669"/>
    <property type="project" value="InterPro"/>
</dbReference>
<dbReference type="InterPro" id="IPR036388">
    <property type="entry name" value="WH-like_DNA-bd_sf"/>
</dbReference>